<name>A0AAW7BBP4_9HYPH</name>
<dbReference type="Proteomes" id="UP001171122">
    <property type="component" value="Unassembled WGS sequence"/>
</dbReference>
<comment type="caution">
    <text evidence="1">The sequence shown here is derived from an EMBL/GenBank/DDBJ whole genome shotgun (WGS) entry which is preliminary data.</text>
</comment>
<reference evidence="1" key="1">
    <citation type="journal article" date="2023" name="Front. Microbiol.">
        <title>Isolation of Brucella inopinata from a White's tree frog (Litoria caerulea): pose exotic frogs a potential risk to human health?</title>
        <authorList>
            <person name="Scholz H.C."/>
            <person name="Heckers K.O."/>
            <person name="Appelt S."/>
            <person name="Geier-Doemling D."/>
            <person name="Schlegel P."/>
            <person name="Wattam A.R."/>
        </authorList>
    </citation>
    <scope>NUCLEOTIDE SEQUENCE</scope>
    <source>
        <strain evidence="1">FO700662</strain>
    </source>
</reference>
<accession>A0AAW7BBP4</accession>
<dbReference type="RefSeq" id="WP_285520549.1">
    <property type="nucleotide sequence ID" value="NZ_JARQXC010000036.1"/>
</dbReference>
<organism evidence="1 2">
    <name type="scientific">Brucella inopinata</name>
    <dbReference type="NCBI Taxonomy" id="1218315"/>
    <lineage>
        <taxon>Bacteria</taxon>
        <taxon>Pseudomonadati</taxon>
        <taxon>Pseudomonadota</taxon>
        <taxon>Alphaproteobacteria</taxon>
        <taxon>Hyphomicrobiales</taxon>
        <taxon>Brucellaceae</taxon>
        <taxon>Brucella/Ochrobactrum group</taxon>
        <taxon>Brucella</taxon>
    </lineage>
</organism>
<sequence length="44" mass="4912">MVLILATELVLGQVFNGGVTPYRLTIWHRQGAVARVKVPPFLHL</sequence>
<gene>
    <name evidence="1" type="ORF">P8A28_15260</name>
</gene>
<proteinExistence type="predicted"/>
<evidence type="ECO:0000313" key="2">
    <source>
        <dbReference type="Proteomes" id="UP001171122"/>
    </source>
</evidence>
<dbReference type="AlphaFoldDB" id="A0AAW7BBP4"/>
<protein>
    <submittedName>
        <fullName evidence="1">Uncharacterized protein</fullName>
    </submittedName>
</protein>
<evidence type="ECO:0000313" key="1">
    <source>
        <dbReference type="EMBL" id="MDL2334267.1"/>
    </source>
</evidence>
<keyword evidence="2" id="KW-1185">Reference proteome</keyword>
<dbReference type="EMBL" id="JARQXC010000036">
    <property type="protein sequence ID" value="MDL2334267.1"/>
    <property type="molecule type" value="Genomic_DNA"/>
</dbReference>